<gene>
    <name evidence="1" type="ORF">TNCT_291251</name>
</gene>
<reference evidence="1" key="1">
    <citation type="submission" date="2020-07" db="EMBL/GenBank/DDBJ databases">
        <title>Multicomponent nature underlies the extraordinary mechanical properties of spider dragline silk.</title>
        <authorList>
            <person name="Kono N."/>
            <person name="Nakamura H."/>
            <person name="Mori M."/>
            <person name="Yoshida Y."/>
            <person name="Ohtoshi R."/>
            <person name="Malay A.D."/>
            <person name="Moran D.A.P."/>
            <person name="Tomita M."/>
            <person name="Numata K."/>
            <person name="Arakawa K."/>
        </authorList>
    </citation>
    <scope>NUCLEOTIDE SEQUENCE</scope>
</reference>
<organism evidence="1 2">
    <name type="scientific">Trichonephila clavata</name>
    <name type="common">Joro spider</name>
    <name type="synonym">Nephila clavata</name>
    <dbReference type="NCBI Taxonomy" id="2740835"/>
    <lineage>
        <taxon>Eukaryota</taxon>
        <taxon>Metazoa</taxon>
        <taxon>Ecdysozoa</taxon>
        <taxon>Arthropoda</taxon>
        <taxon>Chelicerata</taxon>
        <taxon>Arachnida</taxon>
        <taxon>Araneae</taxon>
        <taxon>Araneomorphae</taxon>
        <taxon>Entelegynae</taxon>
        <taxon>Araneoidea</taxon>
        <taxon>Nephilidae</taxon>
        <taxon>Trichonephila</taxon>
    </lineage>
</organism>
<sequence>MAAFYTNGIEKKYVRVESYTTEFSKWLLKIGNNEIKQLEIPSELLCEDVVEEIHSDGITVEQMTRKGSSALSYSNPQILKTFHRQLCEAHRESGKRIELSRPRNEVPRLTGII</sequence>
<comment type="caution">
    <text evidence="1">The sequence shown here is derived from an EMBL/GenBank/DDBJ whole genome shotgun (WGS) entry which is preliminary data.</text>
</comment>
<keyword evidence="2" id="KW-1185">Reference proteome</keyword>
<evidence type="ECO:0000313" key="2">
    <source>
        <dbReference type="Proteomes" id="UP000887116"/>
    </source>
</evidence>
<dbReference type="AlphaFoldDB" id="A0A8X6FK82"/>
<protein>
    <submittedName>
        <fullName evidence="1">Uncharacterized protein</fullName>
    </submittedName>
</protein>
<evidence type="ECO:0000313" key="1">
    <source>
        <dbReference type="EMBL" id="GFQ81927.1"/>
    </source>
</evidence>
<proteinExistence type="predicted"/>
<dbReference type="EMBL" id="BMAO01032398">
    <property type="protein sequence ID" value="GFQ81927.1"/>
    <property type="molecule type" value="Genomic_DNA"/>
</dbReference>
<dbReference type="Proteomes" id="UP000887116">
    <property type="component" value="Unassembled WGS sequence"/>
</dbReference>
<accession>A0A8X6FK82</accession>
<name>A0A8X6FK82_TRICU</name>